<dbReference type="PRINTS" id="PR00056">
    <property type="entry name" value="HSFDOMAIN"/>
</dbReference>
<protein>
    <recommendedName>
        <fullName evidence="10">HSF-type DNA-binding domain-containing protein</fullName>
    </recommendedName>
</protein>
<keyword evidence="9" id="KW-0175">Coiled coil</keyword>
<dbReference type="InterPro" id="IPR036390">
    <property type="entry name" value="WH_DNA-bd_sf"/>
</dbReference>
<evidence type="ECO:0000256" key="7">
    <source>
        <dbReference type="ARBA" id="ARBA00023242"/>
    </source>
</evidence>
<dbReference type="SUPFAM" id="SSF46785">
    <property type="entry name" value="Winged helix' DNA-binding domain"/>
    <property type="match status" value="1"/>
</dbReference>
<proteinExistence type="inferred from homology"/>
<dbReference type="GO" id="GO:0005634">
    <property type="term" value="C:nucleus"/>
    <property type="evidence" value="ECO:0007669"/>
    <property type="project" value="UniProtKB-SubCell"/>
</dbReference>
<keyword evidence="3" id="KW-0805">Transcription regulation</keyword>
<dbReference type="PANTHER" id="PTHR10015:SF456">
    <property type="entry name" value="E2F_DP FAMILY WINGED-HELIX DNA-BINDING DOMAIN-CONTAINING PROTEIN-RELATED"/>
    <property type="match status" value="1"/>
</dbReference>
<evidence type="ECO:0000313" key="11">
    <source>
        <dbReference type="EMBL" id="GKV25063.1"/>
    </source>
</evidence>
<evidence type="ECO:0000256" key="2">
    <source>
        <dbReference type="ARBA" id="ARBA00022553"/>
    </source>
</evidence>
<dbReference type="InterPro" id="IPR036388">
    <property type="entry name" value="WH-like_DNA-bd_sf"/>
</dbReference>
<dbReference type="GO" id="GO:0003700">
    <property type="term" value="F:DNA-binding transcription factor activity"/>
    <property type="evidence" value="ECO:0007669"/>
    <property type="project" value="InterPro"/>
</dbReference>
<evidence type="ECO:0000259" key="10">
    <source>
        <dbReference type="PROSITE" id="PS00434"/>
    </source>
</evidence>
<dbReference type="SMART" id="SM00415">
    <property type="entry name" value="HSF"/>
    <property type="match status" value="1"/>
</dbReference>
<evidence type="ECO:0000256" key="4">
    <source>
        <dbReference type="ARBA" id="ARBA00023016"/>
    </source>
</evidence>
<organism evidence="11 12">
    <name type="scientific">Rubroshorea leprosula</name>
    <dbReference type="NCBI Taxonomy" id="152421"/>
    <lineage>
        <taxon>Eukaryota</taxon>
        <taxon>Viridiplantae</taxon>
        <taxon>Streptophyta</taxon>
        <taxon>Embryophyta</taxon>
        <taxon>Tracheophyta</taxon>
        <taxon>Spermatophyta</taxon>
        <taxon>Magnoliopsida</taxon>
        <taxon>eudicotyledons</taxon>
        <taxon>Gunneridae</taxon>
        <taxon>Pentapetalae</taxon>
        <taxon>rosids</taxon>
        <taxon>malvids</taxon>
        <taxon>Malvales</taxon>
        <taxon>Dipterocarpaceae</taxon>
        <taxon>Rubroshorea</taxon>
    </lineage>
</organism>
<evidence type="ECO:0000313" key="12">
    <source>
        <dbReference type="Proteomes" id="UP001054252"/>
    </source>
</evidence>
<keyword evidence="4" id="KW-0346">Stress response</keyword>
<gene>
    <name evidence="11" type="ORF">SLEP1_g34562</name>
</gene>
<evidence type="ECO:0000256" key="5">
    <source>
        <dbReference type="ARBA" id="ARBA00023125"/>
    </source>
</evidence>
<dbReference type="InterPro" id="IPR000232">
    <property type="entry name" value="HSF_DNA-bd"/>
</dbReference>
<dbReference type="FunFam" id="1.10.10.10:FF:000057">
    <property type="entry name" value="Heat shock transcription factor 1"/>
    <property type="match status" value="1"/>
</dbReference>
<feature type="domain" description="HSF-type DNA-binding" evidence="10">
    <location>
        <begin position="58"/>
        <end position="82"/>
    </location>
</feature>
<dbReference type="GO" id="GO:0034605">
    <property type="term" value="P:cellular response to heat"/>
    <property type="evidence" value="ECO:0007669"/>
    <property type="project" value="TreeGrafter"/>
</dbReference>
<keyword evidence="2" id="KW-0597">Phosphoprotein</keyword>
<comment type="subcellular location">
    <subcellularLocation>
        <location evidence="1">Nucleus</location>
    </subcellularLocation>
</comment>
<feature type="coiled-coil region" evidence="9">
    <location>
        <begin position="131"/>
        <end position="179"/>
    </location>
</feature>
<comment type="similarity">
    <text evidence="8">Belongs to the HSF family. Class A subfamily.</text>
</comment>
<dbReference type="AlphaFoldDB" id="A0AAV5KKE6"/>
<keyword evidence="12" id="KW-1185">Reference proteome</keyword>
<reference evidence="11 12" key="1">
    <citation type="journal article" date="2021" name="Commun. Biol.">
        <title>The genome of Shorea leprosula (Dipterocarpaceae) highlights the ecological relevance of drought in aseasonal tropical rainforests.</title>
        <authorList>
            <person name="Ng K.K.S."/>
            <person name="Kobayashi M.J."/>
            <person name="Fawcett J.A."/>
            <person name="Hatakeyama M."/>
            <person name="Paape T."/>
            <person name="Ng C.H."/>
            <person name="Ang C.C."/>
            <person name="Tnah L.H."/>
            <person name="Lee C.T."/>
            <person name="Nishiyama T."/>
            <person name="Sese J."/>
            <person name="O'Brien M.J."/>
            <person name="Copetti D."/>
            <person name="Mohd Noor M.I."/>
            <person name="Ong R.C."/>
            <person name="Putra M."/>
            <person name="Sireger I.Z."/>
            <person name="Indrioko S."/>
            <person name="Kosugi Y."/>
            <person name="Izuno A."/>
            <person name="Isagi Y."/>
            <person name="Lee S.L."/>
            <person name="Shimizu K.K."/>
        </authorList>
    </citation>
    <scope>NUCLEOTIDE SEQUENCE [LARGE SCALE GENOMIC DNA]</scope>
    <source>
        <strain evidence="11">214</strain>
    </source>
</reference>
<comment type="caution">
    <text evidence="11">The sequence shown here is derived from an EMBL/GenBank/DDBJ whole genome shotgun (WGS) entry which is preliminary data.</text>
</comment>
<dbReference type="GO" id="GO:0000978">
    <property type="term" value="F:RNA polymerase II cis-regulatory region sequence-specific DNA binding"/>
    <property type="evidence" value="ECO:0007669"/>
    <property type="project" value="TreeGrafter"/>
</dbReference>
<accession>A0AAV5KKE6</accession>
<evidence type="ECO:0000256" key="9">
    <source>
        <dbReference type="SAM" id="Coils"/>
    </source>
</evidence>
<evidence type="ECO:0000256" key="1">
    <source>
        <dbReference type="ARBA" id="ARBA00004123"/>
    </source>
</evidence>
<sequence>MDGSDGGSCSSSVPLPPPFLSKTYEMVDDPMTNSLVSWSETGCSFIVWNPPDFSRDLLPKYFKHNNFSSFVRQLNTYGFRKIDPEQWEFANEEFIRGQKHLMTKIHRRKPIHSHSVYNNQGKDVPLTDIERRELEQEIGRLNNDKNRLRLELQRHQIENQKLQFQVQVLSERFQNLENRQGQLMTFLGQQLQKPEFAIFPGQQSEIHDHKRRRLLKFIQGDHQRLTSQSGNLLLKLEQIEKLESSIKFWETFLLGVSETLVKEVQPPPIIVAEMQASSGDSELCSSTPYHLTDVNSSPELGGPVYHVNGLPASSFVDIMPKSSTIDINSKQATVSESFRETELQTTDHPLPMKVNDHFWERFLTEAPDSSDA</sequence>
<name>A0AAV5KKE6_9ROSI</name>
<keyword evidence="7" id="KW-0539">Nucleus</keyword>
<dbReference type="Gene3D" id="1.10.10.10">
    <property type="entry name" value="Winged helix-like DNA-binding domain superfamily/Winged helix DNA-binding domain"/>
    <property type="match status" value="1"/>
</dbReference>
<dbReference type="EMBL" id="BPVZ01000067">
    <property type="protein sequence ID" value="GKV25063.1"/>
    <property type="molecule type" value="Genomic_DNA"/>
</dbReference>
<dbReference type="PROSITE" id="PS00434">
    <property type="entry name" value="HSF_DOMAIN"/>
    <property type="match status" value="1"/>
</dbReference>
<evidence type="ECO:0000256" key="8">
    <source>
        <dbReference type="ARBA" id="ARBA00061350"/>
    </source>
</evidence>
<keyword evidence="5" id="KW-0238">DNA-binding</keyword>
<dbReference type="Proteomes" id="UP001054252">
    <property type="component" value="Unassembled WGS sequence"/>
</dbReference>
<dbReference type="PANTHER" id="PTHR10015">
    <property type="entry name" value="HEAT SHOCK TRANSCRIPTION FACTOR"/>
    <property type="match status" value="1"/>
</dbReference>
<evidence type="ECO:0000256" key="3">
    <source>
        <dbReference type="ARBA" id="ARBA00023015"/>
    </source>
</evidence>
<dbReference type="Pfam" id="PF00447">
    <property type="entry name" value="HSF_DNA-bind"/>
    <property type="match status" value="1"/>
</dbReference>
<keyword evidence="6" id="KW-0804">Transcription</keyword>
<dbReference type="GO" id="GO:0006357">
    <property type="term" value="P:regulation of transcription by RNA polymerase II"/>
    <property type="evidence" value="ECO:0007669"/>
    <property type="project" value="TreeGrafter"/>
</dbReference>
<evidence type="ECO:0000256" key="6">
    <source>
        <dbReference type="ARBA" id="ARBA00023163"/>
    </source>
</evidence>